<dbReference type="Pfam" id="PF01593">
    <property type="entry name" value="Amino_oxidase"/>
    <property type="match status" value="1"/>
</dbReference>
<feature type="domain" description="Amine oxidase" evidence="1">
    <location>
        <begin position="13"/>
        <end position="273"/>
    </location>
</feature>
<proteinExistence type="predicted"/>
<keyword evidence="3" id="KW-1185">Reference proteome</keyword>
<organism evidence="2 3">
    <name type="scientific">Streptomyces syringium</name>
    <dbReference type="NCBI Taxonomy" id="76729"/>
    <lineage>
        <taxon>Bacteria</taxon>
        <taxon>Bacillati</taxon>
        <taxon>Actinomycetota</taxon>
        <taxon>Actinomycetes</taxon>
        <taxon>Kitasatosporales</taxon>
        <taxon>Streptomycetaceae</taxon>
        <taxon>Streptomyces</taxon>
    </lineage>
</organism>
<accession>A0ABS4XWN6</accession>
<dbReference type="EMBL" id="JAGIOH010000001">
    <property type="protein sequence ID" value="MBP2400931.1"/>
    <property type="molecule type" value="Genomic_DNA"/>
</dbReference>
<dbReference type="PANTHER" id="PTHR42923:SF20">
    <property type="entry name" value="FLAVIN-CONTAINING AMINE OXIDASEDEHYDROGENASE"/>
    <property type="match status" value="1"/>
</dbReference>
<evidence type="ECO:0000313" key="2">
    <source>
        <dbReference type="EMBL" id="MBP2400931.1"/>
    </source>
</evidence>
<dbReference type="RefSeq" id="WP_209513469.1">
    <property type="nucleotide sequence ID" value="NZ_JAGIOH010000001.1"/>
</dbReference>
<reference evidence="2 3" key="1">
    <citation type="submission" date="2021-03" db="EMBL/GenBank/DDBJ databases">
        <title>Sequencing the genomes of 1000 actinobacteria strains.</title>
        <authorList>
            <person name="Klenk H.-P."/>
        </authorList>
    </citation>
    <scope>NUCLEOTIDE SEQUENCE [LARGE SCALE GENOMIC DNA]</scope>
    <source>
        <strain evidence="2 3">DSM 41480</strain>
    </source>
</reference>
<evidence type="ECO:0000259" key="1">
    <source>
        <dbReference type="Pfam" id="PF01593"/>
    </source>
</evidence>
<dbReference type="PANTHER" id="PTHR42923">
    <property type="entry name" value="PROTOPORPHYRINOGEN OXIDASE"/>
    <property type="match status" value="1"/>
</dbReference>
<dbReference type="Proteomes" id="UP001519291">
    <property type="component" value="Unassembled WGS sequence"/>
</dbReference>
<dbReference type="Gene3D" id="3.30.70.1990">
    <property type="match status" value="1"/>
</dbReference>
<name>A0ABS4XWN6_9ACTN</name>
<gene>
    <name evidence="2" type="ORF">JO379_000400</name>
</gene>
<sequence>MRERIAIVGAGAAGLGAAWALSRHPDRFDFEVYETAATVGGNARTADFPQRDGGTVPADIAVTAFIPSVYHNHVELMSLLGIEAVGTRFSYAVHYGDDVYAHDLDTPLRRRLAGDIAAFRRLLRTVGRCNALNKRPSWSTTVLNPFNYVTMRRALDLWGISQEFRYKVLKPLFVNFVLTSGVFAMPASVFVRYMDFFDIEHSTPMITWQGGTRAVHARLIEGFADRIHVGRPVTGLFRGPDGVRVRDADGVTERFDQAILACNANHALALLQPPGAMERRVLGAVRYESDLHRDAVVHTDASLLPDDHLHVSGTRSTFVRHFGDRPDNYEITYIMHNQQPWGDGAVSPCLVTYNARRQPDPAKVISRHRFQHVVHDLRHTLVLHALVPLLQGRRRTWYCGAHTTFNSQEHAFLSGLAVARQLGADYPFTANKEATRWFNFYGRMCLGMRFRTAR</sequence>
<comment type="caution">
    <text evidence="2">The sequence shown here is derived from an EMBL/GenBank/DDBJ whole genome shotgun (WGS) entry which is preliminary data.</text>
</comment>
<dbReference type="SUPFAM" id="SSF51905">
    <property type="entry name" value="FAD/NAD(P)-binding domain"/>
    <property type="match status" value="1"/>
</dbReference>
<dbReference type="InterPro" id="IPR050464">
    <property type="entry name" value="Zeta_carotene_desat/Oxidored"/>
</dbReference>
<evidence type="ECO:0000313" key="3">
    <source>
        <dbReference type="Proteomes" id="UP001519291"/>
    </source>
</evidence>
<dbReference type="InterPro" id="IPR036188">
    <property type="entry name" value="FAD/NAD-bd_sf"/>
</dbReference>
<protein>
    <submittedName>
        <fullName evidence="2">NAD/FAD-binding protein</fullName>
    </submittedName>
</protein>
<dbReference type="GeneID" id="91567286"/>
<dbReference type="Gene3D" id="3.50.50.60">
    <property type="entry name" value="FAD/NAD(P)-binding domain"/>
    <property type="match status" value="1"/>
</dbReference>
<dbReference type="Gene3D" id="1.10.405.20">
    <property type="match status" value="1"/>
</dbReference>
<dbReference type="InterPro" id="IPR002937">
    <property type="entry name" value="Amino_oxidase"/>
</dbReference>